<gene>
    <name evidence="1" type="ORF">ACFONP_03190</name>
</gene>
<comment type="caution">
    <text evidence="1">The sequence shown here is derived from an EMBL/GenBank/DDBJ whole genome shotgun (WGS) entry which is preliminary data.</text>
</comment>
<protein>
    <recommendedName>
        <fullName evidence="3">GYF domain-containing protein</fullName>
    </recommendedName>
</protein>
<accession>A0ABV7M8R4</accession>
<evidence type="ECO:0000313" key="1">
    <source>
        <dbReference type="EMBL" id="MFC3301730.1"/>
    </source>
</evidence>
<name>A0ABV7M8R4_9PROT</name>
<organism evidence="1 2">
    <name type="scientific">Parvularcula lutaonensis</name>
    <dbReference type="NCBI Taxonomy" id="491923"/>
    <lineage>
        <taxon>Bacteria</taxon>
        <taxon>Pseudomonadati</taxon>
        <taxon>Pseudomonadota</taxon>
        <taxon>Alphaproteobacteria</taxon>
        <taxon>Parvularculales</taxon>
        <taxon>Parvularculaceae</taxon>
        <taxon>Parvularcula</taxon>
    </lineage>
</organism>
<evidence type="ECO:0000313" key="2">
    <source>
        <dbReference type="Proteomes" id="UP001595607"/>
    </source>
</evidence>
<proteinExistence type="predicted"/>
<keyword evidence="2" id="KW-1185">Reference proteome</keyword>
<reference evidence="2" key="1">
    <citation type="journal article" date="2019" name="Int. J. Syst. Evol. Microbiol.">
        <title>The Global Catalogue of Microorganisms (GCM) 10K type strain sequencing project: providing services to taxonomists for standard genome sequencing and annotation.</title>
        <authorList>
            <consortium name="The Broad Institute Genomics Platform"/>
            <consortium name="The Broad Institute Genome Sequencing Center for Infectious Disease"/>
            <person name="Wu L."/>
            <person name="Ma J."/>
        </authorList>
    </citation>
    <scope>NUCLEOTIDE SEQUENCE [LARGE SCALE GENOMIC DNA]</scope>
    <source>
        <strain evidence="2">KCTC 22245</strain>
    </source>
</reference>
<dbReference type="RefSeq" id="WP_189573291.1">
    <property type="nucleotide sequence ID" value="NZ_BMXU01000001.1"/>
</dbReference>
<evidence type="ECO:0008006" key="3">
    <source>
        <dbReference type="Google" id="ProtNLM"/>
    </source>
</evidence>
<dbReference type="Proteomes" id="UP001595607">
    <property type="component" value="Unassembled WGS sequence"/>
</dbReference>
<dbReference type="EMBL" id="JBHRVA010000002">
    <property type="protein sequence ID" value="MFC3301730.1"/>
    <property type="molecule type" value="Genomic_DNA"/>
</dbReference>
<sequence>MATENWCMSVGGRIYGPYPTSQMASFVAEKRLAYHSLVAPAGSRDFRQALQFDELRPLFQSGPASASLGGSLRACLVIFADGRAAEGNAAEILGRFADSRALSGSVYLVRGELDAESLRAELAQAVRGGERLMVIGLDSGDFASQGVALTEHETLAALFRDAVERD</sequence>